<name>A0A1M6ZY38_9FIRM</name>
<dbReference type="InterPro" id="IPR016195">
    <property type="entry name" value="Pol/histidinol_Pase-like"/>
</dbReference>
<dbReference type="Proteomes" id="UP000183975">
    <property type="component" value="Unassembled WGS sequence"/>
</dbReference>
<reference evidence="2 3" key="1">
    <citation type="submission" date="2016-11" db="EMBL/GenBank/DDBJ databases">
        <authorList>
            <person name="Jaros S."/>
            <person name="Januszkiewicz K."/>
            <person name="Wedrychowicz H."/>
        </authorList>
    </citation>
    <scope>NUCLEOTIDE SEQUENCE [LARGE SCALE GENOMIC DNA]</scope>
    <source>
        <strain evidence="2 3">DSM 14214</strain>
    </source>
</reference>
<dbReference type="GO" id="GO:0004534">
    <property type="term" value="F:5'-3' RNA exonuclease activity"/>
    <property type="evidence" value="ECO:0007669"/>
    <property type="project" value="TreeGrafter"/>
</dbReference>
<dbReference type="InterPro" id="IPR003141">
    <property type="entry name" value="Pol/His_phosphatase_N"/>
</dbReference>
<organism evidence="2 3">
    <name type="scientific">Anaerotignum lactatifermentans DSM 14214</name>
    <dbReference type="NCBI Taxonomy" id="1121323"/>
    <lineage>
        <taxon>Bacteria</taxon>
        <taxon>Bacillati</taxon>
        <taxon>Bacillota</taxon>
        <taxon>Clostridia</taxon>
        <taxon>Lachnospirales</taxon>
        <taxon>Anaerotignaceae</taxon>
        <taxon>Anaerotignum</taxon>
    </lineage>
</organism>
<dbReference type="Gene3D" id="3.20.20.140">
    <property type="entry name" value="Metal-dependent hydrolases"/>
    <property type="match status" value="1"/>
</dbReference>
<dbReference type="Pfam" id="PF02811">
    <property type="entry name" value="PHP"/>
    <property type="match status" value="1"/>
</dbReference>
<evidence type="ECO:0000313" key="2">
    <source>
        <dbReference type="EMBL" id="SHL35401.1"/>
    </source>
</evidence>
<dbReference type="SUPFAM" id="SSF89550">
    <property type="entry name" value="PHP domain-like"/>
    <property type="match status" value="1"/>
</dbReference>
<dbReference type="OrthoDB" id="9804333at2"/>
<dbReference type="PANTHER" id="PTHR42924:SF3">
    <property type="entry name" value="POLYMERASE_HISTIDINOL PHOSPHATASE N-TERMINAL DOMAIN-CONTAINING PROTEIN"/>
    <property type="match status" value="1"/>
</dbReference>
<evidence type="ECO:0000259" key="1">
    <source>
        <dbReference type="SMART" id="SM00481"/>
    </source>
</evidence>
<protein>
    <recommendedName>
        <fullName evidence="1">Polymerase/histidinol phosphatase N-terminal domain-containing protein</fullName>
    </recommendedName>
</protein>
<sequence length="330" mass="38198">MKNVEGFSKTGNWYKGNLHCHSTNSDGKLSPKEVVDLFKENGYSFLCFSDHDIYTDYRSEFDSEDFIILPGLEASVNLFDESGKHRMKVHHIHGILGTSEMEEKAEKKFAHLERRQIKNYFGSWDGKKAAQELCDEMRSYGMITTYNHPIWSRVSYPEFCDLEGIWALEIFNYNTVNESNTGYDEVYWDEMLRDGKKMLAFASDDNHNEGLFDDACGGYMVVKSDRLDREEILRNMLKGNYYSSSGVAIEDWGIKDGVVYVKCENVYRIDFVAGNCVNDGISLMSKTRSNELTYGEYKLKGHEKYVRVKCSDIYGRTAWTNPIYLDERQI</sequence>
<evidence type="ECO:0000313" key="3">
    <source>
        <dbReference type="Proteomes" id="UP000183975"/>
    </source>
</evidence>
<accession>A0A1M6ZY38</accession>
<dbReference type="GO" id="GO:0035312">
    <property type="term" value="F:5'-3' DNA exonuclease activity"/>
    <property type="evidence" value="ECO:0007669"/>
    <property type="project" value="TreeGrafter"/>
</dbReference>
<feature type="domain" description="Polymerase/histidinol phosphatase N-terminal" evidence="1">
    <location>
        <begin position="16"/>
        <end position="78"/>
    </location>
</feature>
<dbReference type="PANTHER" id="PTHR42924">
    <property type="entry name" value="EXONUCLEASE"/>
    <property type="match status" value="1"/>
</dbReference>
<dbReference type="InterPro" id="IPR004013">
    <property type="entry name" value="PHP_dom"/>
</dbReference>
<keyword evidence="3" id="KW-1185">Reference proteome</keyword>
<dbReference type="InterPro" id="IPR052018">
    <property type="entry name" value="PHP_domain"/>
</dbReference>
<proteinExistence type="predicted"/>
<gene>
    <name evidence="2" type="ORF">SAMN02745138_03296</name>
</gene>
<dbReference type="RefSeq" id="WP_072853591.1">
    <property type="nucleotide sequence ID" value="NZ_FRAH01000097.1"/>
</dbReference>
<dbReference type="SMART" id="SM00481">
    <property type="entry name" value="POLIIIAc"/>
    <property type="match status" value="1"/>
</dbReference>
<dbReference type="EMBL" id="FRAH01000097">
    <property type="protein sequence ID" value="SHL35401.1"/>
    <property type="molecule type" value="Genomic_DNA"/>
</dbReference>
<dbReference type="AlphaFoldDB" id="A0A1M6ZY38"/>